<proteinExistence type="inferred from homology"/>
<dbReference type="STRING" id="33114.A0A2G2VCH0"/>
<dbReference type="InterPro" id="IPR006041">
    <property type="entry name" value="Pollen_Ole_e1_allergen"/>
</dbReference>
<reference evidence="4 5" key="1">
    <citation type="journal article" date="2017" name="Genome Biol.">
        <title>New reference genome sequences of hot pepper reveal the massive evolution of plant disease-resistance genes by retroduplication.</title>
        <authorList>
            <person name="Kim S."/>
            <person name="Park J."/>
            <person name="Yeom S.I."/>
            <person name="Kim Y.M."/>
            <person name="Seo E."/>
            <person name="Kim K.T."/>
            <person name="Kim M.S."/>
            <person name="Lee J.M."/>
            <person name="Cheong K."/>
            <person name="Shin H.S."/>
            <person name="Kim S.B."/>
            <person name="Han K."/>
            <person name="Lee J."/>
            <person name="Park M."/>
            <person name="Lee H.A."/>
            <person name="Lee H.Y."/>
            <person name="Lee Y."/>
            <person name="Oh S."/>
            <person name="Lee J.H."/>
            <person name="Choi E."/>
            <person name="Choi E."/>
            <person name="Lee S.E."/>
            <person name="Jeon J."/>
            <person name="Kim H."/>
            <person name="Choi G."/>
            <person name="Song H."/>
            <person name="Lee J."/>
            <person name="Lee S.C."/>
            <person name="Kwon J.K."/>
            <person name="Lee H.Y."/>
            <person name="Koo N."/>
            <person name="Hong Y."/>
            <person name="Kim R.W."/>
            <person name="Kang W.H."/>
            <person name="Huh J.H."/>
            <person name="Kang B.C."/>
            <person name="Yang T.J."/>
            <person name="Lee Y.H."/>
            <person name="Bennetzen J.L."/>
            <person name="Choi D."/>
        </authorList>
    </citation>
    <scope>NUCLEOTIDE SEQUENCE [LARGE SCALE GENOMIC DNA]</scope>
    <source>
        <strain evidence="5">cv. PBC81</strain>
    </source>
</reference>
<keyword evidence="5" id="KW-1185">Reference proteome</keyword>
<feature type="chain" id="PRO_5013854745" evidence="3">
    <location>
        <begin position="24"/>
        <end position="161"/>
    </location>
</feature>
<dbReference type="GO" id="GO:0005615">
    <property type="term" value="C:extracellular space"/>
    <property type="evidence" value="ECO:0007669"/>
    <property type="project" value="InterPro"/>
</dbReference>
<keyword evidence="2" id="KW-1015">Disulfide bond</keyword>
<dbReference type="Proteomes" id="UP000224567">
    <property type="component" value="Unassembled WGS sequence"/>
</dbReference>
<keyword evidence="3" id="KW-0732">Signal</keyword>
<evidence type="ECO:0000256" key="2">
    <source>
        <dbReference type="ARBA" id="ARBA00023157"/>
    </source>
</evidence>
<accession>A0A2G2VCH0</accession>
<comment type="caution">
    <text evidence="4">The sequence shown here is derived from an EMBL/GenBank/DDBJ whole genome shotgun (WGS) entry which is preliminary data.</text>
</comment>
<organism evidence="4 5">
    <name type="scientific">Capsicum baccatum</name>
    <name type="common">Peruvian pepper</name>
    <dbReference type="NCBI Taxonomy" id="33114"/>
    <lineage>
        <taxon>Eukaryota</taxon>
        <taxon>Viridiplantae</taxon>
        <taxon>Streptophyta</taxon>
        <taxon>Embryophyta</taxon>
        <taxon>Tracheophyta</taxon>
        <taxon>Spermatophyta</taxon>
        <taxon>Magnoliopsida</taxon>
        <taxon>eudicotyledons</taxon>
        <taxon>Gunneridae</taxon>
        <taxon>Pentapetalae</taxon>
        <taxon>asterids</taxon>
        <taxon>lamiids</taxon>
        <taxon>Solanales</taxon>
        <taxon>Solanaceae</taxon>
        <taxon>Solanoideae</taxon>
        <taxon>Capsiceae</taxon>
        <taxon>Capsicum</taxon>
    </lineage>
</organism>
<dbReference type="EMBL" id="MLFT02000024">
    <property type="protein sequence ID" value="PHT30667.1"/>
    <property type="molecule type" value="Genomic_DNA"/>
</dbReference>
<evidence type="ECO:0000313" key="5">
    <source>
        <dbReference type="Proteomes" id="UP000224567"/>
    </source>
</evidence>
<dbReference type="InterPro" id="IPR006040">
    <property type="entry name" value="Allergen_Ole_e_I_CS"/>
</dbReference>
<evidence type="ECO:0000313" key="4">
    <source>
        <dbReference type="EMBL" id="PHT30667.1"/>
    </source>
</evidence>
<sequence>MAKAILVLSAVCSILTFANFAQCHEFFNVEGSVYCDTCRVQFKTRLSEPIEGAVARLACRDIVTEKVKYVTEAVTDKNGKYTMKVEGDHENELCDVAVVHSPREDCNEPGLSFNSARVVCSKNVGIPNPTRYANPLFFMQKAALPGCKDVLDELGLFPLEF</sequence>
<feature type="signal peptide" evidence="3">
    <location>
        <begin position="1"/>
        <end position="23"/>
    </location>
</feature>
<dbReference type="Pfam" id="PF01190">
    <property type="entry name" value="Pollen_Ole_e_1"/>
    <property type="match status" value="1"/>
</dbReference>
<gene>
    <name evidence="4" type="ORF">CQW23_29745</name>
</gene>
<dbReference type="PANTHER" id="PTHR31614:SF2">
    <property type="entry name" value="F28N24.16 PROTEIN"/>
    <property type="match status" value="1"/>
</dbReference>
<dbReference type="OrthoDB" id="1888725at2759"/>
<comment type="similarity">
    <text evidence="1">Belongs to the Ole e I family.</text>
</comment>
<dbReference type="AlphaFoldDB" id="A0A2G2VCH0"/>
<evidence type="ECO:0000256" key="1">
    <source>
        <dbReference type="ARBA" id="ARBA00010049"/>
    </source>
</evidence>
<dbReference type="PROSITE" id="PS00925">
    <property type="entry name" value="OLEEI"/>
    <property type="match status" value="1"/>
</dbReference>
<evidence type="ECO:0000256" key="3">
    <source>
        <dbReference type="SAM" id="SignalP"/>
    </source>
</evidence>
<reference evidence="5" key="2">
    <citation type="journal article" date="2017" name="J. Anim. Genet.">
        <title>Multiple reference genome sequences of hot pepper reveal the massive evolution of plant disease resistance genes by retroduplication.</title>
        <authorList>
            <person name="Kim S."/>
            <person name="Park J."/>
            <person name="Yeom S.-I."/>
            <person name="Kim Y.-M."/>
            <person name="Seo E."/>
            <person name="Kim K.-T."/>
            <person name="Kim M.-S."/>
            <person name="Lee J.M."/>
            <person name="Cheong K."/>
            <person name="Shin H.-S."/>
            <person name="Kim S.-B."/>
            <person name="Han K."/>
            <person name="Lee J."/>
            <person name="Park M."/>
            <person name="Lee H.-A."/>
            <person name="Lee H.-Y."/>
            <person name="Lee Y."/>
            <person name="Oh S."/>
            <person name="Lee J.H."/>
            <person name="Choi E."/>
            <person name="Choi E."/>
            <person name="Lee S.E."/>
            <person name="Jeon J."/>
            <person name="Kim H."/>
            <person name="Choi G."/>
            <person name="Song H."/>
            <person name="Lee J."/>
            <person name="Lee S.-C."/>
            <person name="Kwon J.-K."/>
            <person name="Lee H.-Y."/>
            <person name="Koo N."/>
            <person name="Hong Y."/>
            <person name="Kim R.W."/>
            <person name="Kang W.-H."/>
            <person name="Huh J.H."/>
            <person name="Kang B.-C."/>
            <person name="Yang T.-J."/>
            <person name="Lee Y.-H."/>
            <person name="Bennetzen J.L."/>
            <person name="Choi D."/>
        </authorList>
    </citation>
    <scope>NUCLEOTIDE SEQUENCE [LARGE SCALE GENOMIC DNA]</scope>
    <source>
        <strain evidence="5">cv. PBC81</strain>
    </source>
</reference>
<dbReference type="PANTHER" id="PTHR31614">
    <property type="entry name" value="PROTEIN DOWNSTREAM OF FLC-RELATED"/>
    <property type="match status" value="1"/>
</dbReference>
<name>A0A2G2VCH0_CAPBA</name>
<protein>
    <submittedName>
        <fullName evidence="4">Anther-specific protein LAT52</fullName>
    </submittedName>
</protein>